<evidence type="ECO:0000313" key="2">
    <source>
        <dbReference type="Proteomes" id="UP001501358"/>
    </source>
</evidence>
<dbReference type="EMBL" id="BAAATA010000002">
    <property type="protein sequence ID" value="GAA2472025.1"/>
    <property type="molecule type" value="Genomic_DNA"/>
</dbReference>
<sequence>MEEEPEYRALFAADIEGSAGRGDVALRQVREVLSTALRESFGRSGIEWEECLRDDLGDGMRVTAPAGVQKARLIHPLVHELAVRLRAHNELAGPLTRVRVRVALHAGDVRITPDGRAVGRPLEVLARLLDASPARDALARTPGAAVALLVSRHFHEETVCHGSPGIDPAAFREVTFTEKEYTASAWLHVPEYKVLAPGPAGRAPGGGGAPGSVRMISRASGNGTVYALGSGTQNIHIDGKA</sequence>
<accession>A0ABN3KYP9</accession>
<comment type="caution">
    <text evidence="1">The sequence shown here is derived from an EMBL/GenBank/DDBJ whole genome shotgun (WGS) entry which is preliminary data.</text>
</comment>
<dbReference type="Proteomes" id="UP001501358">
    <property type="component" value="Unassembled WGS sequence"/>
</dbReference>
<proteinExistence type="predicted"/>
<dbReference type="RefSeq" id="WP_344381399.1">
    <property type="nucleotide sequence ID" value="NZ_BAAATA010000002.1"/>
</dbReference>
<organism evidence="1 2">
    <name type="scientific">Streptomyces thermolineatus</name>
    <dbReference type="NCBI Taxonomy" id="44033"/>
    <lineage>
        <taxon>Bacteria</taxon>
        <taxon>Bacillati</taxon>
        <taxon>Actinomycetota</taxon>
        <taxon>Actinomycetes</taxon>
        <taxon>Kitasatosporales</taxon>
        <taxon>Streptomycetaceae</taxon>
        <taxon>Streptomyces</taxon>
    </lineage>
</organism>
<protein>
    <submittedName>
        <fullName evidence="1">Uncharacterized protein</fullName>
    </submittedName>
</protein>
<reference evidence="1 2" key="1">
    <citation type="journal article" date="2019" name="Int. J. Syst. Evol. Microbiol.">
        <title>The Global Catalogue of Microorganisms (GCM) 10K type strain sequencing project: providing services to taxonomists for standard genome sequencing and annotation.</title>
        <authorList>
            <consortium name="The Broad Institute Genomics Platform"/>
            <consortium name="The Broad Institute Genome Sequencing Center for Infectious Disease"/>
            <person name="Wu L."/>
            <person name="Ma J."/>
        </authorList>
    </citation>
    <scope>NUCLEOTIDE SEQUENCE [LARGE SCALE GENOMIC DNA]</scope>
    <source>
        <strain evidence="1 2">JCM 6307</strain>
    </source>
</reference>
<evidence type="ECO:0000313" key="1">
    <source>
        <dbReference type="EMBL" id="GAA2472025.1"/>
    </source>
</evidence>
<gene>
    <name evidence="1" type="ORF">GCM10010406_04620</name>
</gene>
<keyword evidence="2" id="KW-1185">Reference proteome</keyword>
<name>A0ABN3KYP9_9ACTN</name>